<dbReference type="GO" id="GO:0016757">
    <property type="term" value="F:glycosyltransferase activity"/>
    <property type="evidence" value="ECO:0007669"/>
    <property type="project" value="TreeGrafter"/>
</dbReference>
<evidence type="ECO:0000259" key="2">
    <source>
        <dbReference type="Pfam" id="PF13439"/>
    </source>
</evidence>
<dbReference type="AlphaFoldDB" id="A0A0G8EWG5"/>
<evidence type="ECO:0000313" key="3">
    <source>
        <dbReference type="EMBL" id="KLA28554.1"/>
    </source>
</evidence>
<feature type="domain" description="Glycosyltransferase subfamily 4-like N-terminal" evidence="2">
    <location>
        <begin position="94"/>
        <end position="213"/>
    </location>
</feature>
<protein>
    <recommendedName>
        <fullName evidence="2">Glycosyltransferase subfamily 4-like N-terminal domain-containing protein</fullName>
    </recommendedName>
</protein>
<dbReference type="GO" id="GO:0009103">
    <property type="term" value="P:lipopolysaccharide biosynthetic process"/>
    <property type="evidence" value="ECO:0007669"/>
    <property type="project" value="TreeGrafter"/>
</dbReference>
<gene>
    <name evidence="3" type="ORF">B4077_5756</name>
</gene>
<reference evidence="3 4" key="1">
    <citation type="submission" date="2015-04" db="EMBL/GenBank/DDBJ databases">
        <title>Draft Genome Sequences of Eight Spore-Forming Food Isolates of Bacillus cereus Genome sequencing.</title>
        <authorList>
            <person name="Krawcyk A.O."/>
            <person name="de Jong A."/>
            <person name="Eijlander R.T."/>
            <person name="Berendsen E.M."/>
            <person name="Holsappel S."/>
            <person name="Wells-Bennik M."/>
            <person name="Kuipers O.P."/>
        </authorList>
    </citation>
    <scope>NUCLEOTIDE SEQUENCE [LARGE SCALE GENOMIC DNA]</scope>
    <source>
        <strain evidence="3 4">B4077</strain>
    </source>
</reference>
<dbReference type="Proteomes" id="UP000035214">
    <property type="component" value="Unassembled WGS sequence"/>
</dbReference>
<name>A0A0G8EWG5_BACCE</name>
<dbReference type="SUPFAM" id="SSF53756">
    <property type="entry name" value="UDP-Glycosyltransferase/glycogen phosphorylase"/>
    <property type="match status" value="1"/>
</dbReference>
<comment type="caution">
    <text evidence="3">The sequence shown here is derived from an EMBL/GenBank/DDBJ whole genome shotgun (WGS) entry which is preliminary data.</text>
</comment>
<dbReference type="PATRIC" id="fig|1396.428.peg.5114"/>
<dbReference type="Pfam" id="PF13692">
    <property type="entry name" value="Glyco_trans_1_4"/>
    <property type="match status" value="1"/>
</dbReference>
<dbReference type="CDD" id="cd03801">
    <property type="entry name" value="GT4_PimA-like"/>
    <property type="match status" value="1"/>
</dbReference>
<dbReference type="EMBL" id="LCYI01000029">
    <property type="protein sequence ID" value="KLA28554.1"/>
    <property type="molecule type" value="Genomic_DNA"/>
</dbReference>
<evidence type="ECO:0000313" key="4">
    <source>
        <dbReference type="Proteomes" id="UP000035214"/>
    </source>
</evidence>
<dbReference type="RefSeq" id="WP_046955530.1">
    <property type="nucleotide sequence ID" value="NZ_LCYI01000029.1"/>
</dbReference>
<dbReference type="PANTHER" id="PTHR46401:SF2">
    <property type="entry name" value="GLYCOSYLTRANSFERASE WBBK-RELATED"/>
    <property type="match status" value="1"/>
</dbReference>
<accession>A0A0G8EWG5</accession>
<dbReference type="PANTHER" id="PTHR46401">
    <property type="entry name" value="GLYCOSYLTRANSFERASE WBBK-RELATED"/>
    <property type="match status" value="1"/>
</dbReference>
<dbReference type="Gene3D" id="3.40.50.2000">
    <property type="entry name" value="Glycogen Phosphorylase B"/>
    <property type="match status" value="2"/>
</dbReference>
<evidence type="ECO:0000256" key="1">
    <source>
        <dbReference type="ARBA" id="ARBA00022679"/>
    </source>
</evidence>
<dbReference type="InterPro" id="IPR028098">
    <property type="entry name" value="Glyco_trans_4-like_N"/>
</dbReference>
<keyword evidence="1" id="KW-0808">Transferase</keyword>
<dbReference type="Pfam" id="PF13439">
    <property type="entry name" value="Glyco_transf_4"/>
    <property type="match status" value="1"/>
</dbReference>
<proteinExistence type="predicted"/>
<organism evidence="3 4">
    <name type="scientific">Bacillus cereus</name>
    <dbReference type="NCBI Taxonomy" id="1396"/>
    <lineage>
        <taxon>Bacteria</taxon>
        <taxon>Bacillati</taxon>
        <taxon>Bacillota</taxon>
        <taxon>Bacilli</taxon>
        <taxon>Bacillales</taxon>
        <taxon>Bacillaceae</taxon>
        <taxon>Bacillus</taxon>
        <taxon>Bacillus cereus group</taxon>
    </lineage>
</organism>
<sequence>MKNILFLTHLYPYPPDDGGRIVTFNTIKEFHNYGYNVILGSFADNSIQEKPKMPLELKEIVIPFNYKNSYKKLFKNLFSMIPYNMYKYINRNMEIELVKILKEEKIDLIYIDHLHMAYYAEFLKRNFEELNIPIVLRQHNVESTIFERAVQEEKNIIKKMYLKIQHHRLYKYESRVVNQFDEIFTITDDDSDRMLEMNDKVKISCVPAGVDIEKYKPISNLVKNNKPVITFLGTMSWLPNINGIEWFLDDIFPEVLKFNSDIILYIVGKNPPEKLYRYQKKYPHNLVITGFVEDEREYVAQSDVFIVPLKIGGGMRIKILNALAMKKAIVTTSIGVEGIKISSDGICISDNKQEFVESIINLLQDNNFSIEMSEKGYREVISKYSTEKILRKHATYLGRIIN</sequence>